<feature type="compositionally biased region" description="Low complexity" evidence="5">
    <location>
        <begin position="30"/>
        <end position="51"/>
    </location>
</feature>
<proteinExistence type="inferred from homology"/>
<dbReference type="OrthoDB" id="9811314at2"/>
<dbReference type="PANTHER" id="PTHR11851">
    <property type="entry name" value="METALLOPROTEASE"/>
    <property type="match status" value="1"/>
</dbReference>
<evidence type="ECO:0000256" key="2">
    <source>
        <dbReference type="ARBA" id="ARBA00007261"/>
    </source>
</evidence>
<dbReference type="Gene3D" id="3.30.830.10">
    <property type="entry name" value="Metalloenzyme, LuxS/M16 peptidase-like"/>
    <property type="match status" value="2"/>
</dbReference>
<keyword evidence="10" id="KW-1185">Reference proteome</keyword>
<dbReference type="InterPro" id="IPR011249">
    <property type="entry name" value="Metalloenz_LuxS/M16"/>
</dbReference>
<accession>Q1YH13</accession>
<keyword evidence="3" id="KW-0645">Protease</keyword>
<dbReference type="PANTHER" id="PTHR11851:SF49">
    <property type="entry name" value="MITOCHONDRIAL-PROCESSING PEPTIDASE SUBUNIT ALPHA"/>
    <property type="match status" value="1"/>
</dbReference>
<dbReference type="GO" id="GO:0006508">
    <property type="term" value="P:proteolysis"/>
    <property type="evidence" value="ECO:0007669"/>
    <property type="project" value="InterPro"/>
</dbReference>
<evidence type="ECO:0000256" key="3">
    <source>
        <dbReference type="ARBA" id="ARBA00023049"/>
    </source>
</evidence>
<dbReference type="PROSITE" id="PS00143">
    <property type="entry name" value="INSULINASE"/>
    <property type="match status" value="1"/>
</dbReference>
<evidence type="ECO:0000256" key="6">
    <source>
        <dbReference type="SAM" id="SignalP"/>
    </source>
</evidence>
<dbReference type="Pfam" id="PF05193">
    <property type="entry name" value="Peptidase_M16_C"/>
    <property type="match status" value="1"/>
</dbReference>
<dbReference type="HOGENOM" id="CLU_009902_1_0_5"/>
<dbReference type="AlphaFoldDB" id="Q1YH13"/>
<feature type="signal peptide" evidence="6">
    <location>
        <begin position="1"/>
        <end position="27"/>
    </location>
</feature>
<evidence type="ECO:0000259" key="8">
    <source>
        <dbReference type="Pfam" id="PF05193"/>
    </source>
</evidence>
<evidence type="ECO:0000256" key="1">
    <source>
        <dbReference type="ARBA" id="ARBA00001947"/>
    </source>
</evidence>
<dbReference type="MEROPS" id="M16.019"/>
<dbReference type="BioCyc" id="AURANTIMONAS:SI859A1_00426-MONOMER"/>
<sequence length="484" mass="52841">MTHHFRPIGLPALAVAFVLPLTLSAAAQTEPAPAQAEVTEPSDTAPTTPETAARENGPDLTTFTLDNGLQVVVLPDNRAPIVTQMVYYNVGSADEAPGKSGIAHFLEHLMFKGTKNHPTGEFSRRVADIGGQENAFTTSDYTGYYQQVPADALAMVMEMEADRMENLVLSEEAVLPERDVILEERRMRIDNDPGSQLSEAVQAALFQNSPYGTPVIGWRQEMEGLTRDDAIAFYDKYYTPNNATLLIAGDVDVATVRDLVAETYGKVERRADPGDRVRPVEPEPLAERTVTLTDPRVTQPSLQTAYLVPSETTDENGEAEALDILADILGGGTTSRLYRGLVVDRALAAATGTYYGGTALEEAQFVVYGTPRDGASLDAVEAALDEEIATLIEEGVTEAELDRAKNRVRKNMIYLRDSQTSMARRYAAALATGRTIEDVEAWPERIEAVTVEDVNAVARKYLRPQRSVTGYLRPEAQPDADTRS</sequence>
<dbReference type="Pfam" id="PF00675">
    <property type="entry name" value="Peptidase_M16"/>
    <property type="match status" value="1"/>
</dbReference>
<evidence type="ECO:0000313" key="9">
    <source>
        <dbReference type="EMBL" id="EAS49766.1"/>
    </source>
</evidence>
<keyword evidence="6" id="KW-0732">Signal</keyword>
<dbReference type="EMBL" id="AAPJ01000004">
    <property type="protein sequence ID" value="EAS49766.1"/>
    <property type="molecule type" value="Genomic_DNA"/>
</dbReference>
<comment type="cofactor">
    <cofactor evidence="1">
        <name>Zn(2+)</name>
        <dbReference type="ChEBI" id="CHEBI:29105"/>
    </cofactor>
</comment>
<gene>
    <name evidence="9" type="ORF">SI859A1_00426</name>
</gene>
<dbReference type="InterPro" id="IPR050361">
    <property type="entry name" value="MPP/UQCRC_Complex"/>
</dbReference>
<comment type="similarity">
    <text evidence="2 4">Belongs to the peptidase M16 family.</text>
</comment>
<protein>
    <submittedName>
        <fullName evidence="9">Peptidase, M16 family</fullName>
    </submittedName>
</protein>
<keyword evidence="3" id="KW-0482">Metalloprotease</keyword>
<reference evidence="9 10" key="1">
    <citation type="journal article" date="2008" name="Appl. Environ. Microbiol.">
        <title>Genomic insights into Mn(II) oxidation by the marine alphaproteobacterium Aurantimonas sp. strain SI85-9A1.</title>
        <authorList>
            <person name="Dick G.J."/>
            <person name="Podell S."/>
            <person name="Johnson H.A."/>
            <person name="Rivera-Espinoza Y."/>
            <person name="Bernier-Latmani R."/>
            <person name="McCarthy J.K."/>
            <person name="Torpey J.W."/>
            <person name="Clement B.G."/>
            <person name="Gaasterland T."/>
            <person name="Tebo B.M."/>
        </authorList>
    </citation>
    <scope>NUCLEOTIDE SEQUENCE [LARGE SCALE GENOMIC DNA]</scope>
    <source>
        <strain evidence="9 10">SI85-9A1</strain>
    </source>
</reference>
<dbReference type="InterPro" id="IPR007863">
    <property type="entry name" value="Peptidase_M16_C"/>
</dbReference>
<dbReference type="Proteomes" id="UP000000321">
    <property type="component" value="Unassembled WGS sequence"/>
</dbReference>
<dbReference type="InterPro" id="IPR001431">
    <property type="entry name" value="Pept_M16_Zn_BS"/>
</dbReference>
<dbReference type="SUPFAM" id="SSF63411">
    <property type="entry name" value="LuxS/MPP-like metallohydrolase"/>
    <property type="match status" value="2"/>
</dbReference>
<dbReference type="RefSeq" id="WP_009208305.1">
    <property type="nucleotide sequence ID" value="NZ_BBWP01000034.1"/>
</dbReference>
<name>Q1YH13_AURMS</name>
<evidence type="ECO:0000259" key="7">
    <source>
        <dbReference type="Pfam" id="PF00675"/>
    </source>
</evidence>
<feature type="domain" description="Peptidase M16 N-terminal" evidence="7">
    <location>
        <begin position="72"/>
        <end position="216"/>
    </location>
</feature>
<comment type="caution">
    <text evidence="9">The sequence shown here is derived from an EMBL/GenBank/DDBJ whole genome shotgun (WGS) entry which is preliminary data.</text>
</comment>
<evidence type="ECO:0000313" key="10">
    <source>
        <dbReference type="Proteomes" id="UP000000321"/>
    </source>
</evidence>
<dbReference type="InterPro" id="IPR011765">
    <property type="entry name" value="Pept_M16_N"/>
</dbReference>
<keyword evidence="3" id="KW-0378">Hydrolase</keyword>
<dbReference type="GO" id="GO:0004222">
    <property type="term" value="F:metalloendopeptidase activity"/>
    <property type="evidence" value="ECO:0007669"/>
    <property type="project" value="InterPro"/>
</dbReference>
<dbReference type="GO" id="GO:0046872">
    <property type="term" value="F:metal ion binding"/>
    <property type="evidence" value="ECO:0007669"/>
    <property type="project" value="InterPro"/>
</dbReference>
<evidence type="ECO:0000256" key="4">
    <source>
        <dbReference type="RuleBase" id="RU004447"/>
    </source>
</evidence>
<organism evidence="9 10">
    <name type="scientific">Aurantimonas manganoxydans (strain ATCC BAA-1229 / DSM 21871 / SI85-9A1)</name>
    <dbReference type="NCBI Taxonomy" id="287752"/>
    <lineage>
        <taxon>Bacteria</taxon>
        <taxon>Pseudomonadati</taxon>
        <taxon>Pseudomonadota</taxon>
        <taxon>Alphaproteobacteria</taxon>
        <taxon>Hyphomicrobiales</taxon>
        <taxon>Aurantimonadaceae</taxon>
        <taxon>Aurantimonas</taxon>
    </lineage>
</organism>
<feature type="region of interest" description="Disordered" evidence="5">
    <location>
        <begin position="30"/>
        <end position="61"/>
    </location>
</feature>
<feature type="domain" description="Peptidase M16 C-terminal" evidence="8">
    <location>
        <begin position="225"/>
        <end position="407"/>
    </location>
</feature>
<feature type="chain" id="PRO_5004197914" evidence="6">
    <location>
        <begin position="28"/>
        <end position="484"/>
    </location>
</feature>
<evidence type="ECO:0000256" key="5">
    <source>
        <dbReference type="SAM" id="MobiDB-lite"/>
    </source>
</evidence>